<keyword evidence="3" id="KW-1185">Reference proteome</keyword>
<reference evidence="2 3" key="1">
    <citation type="journal article" date="2016" name="Proc. Natl. Acad. Sci. U.S.A.">
        <title>Comparative genomics of biotechnologically important yeasts.</title>
        <authorList>
            <person name="Riley R."/>
            <person name="Haridas S."/>
            <person name="Wolfe K.H."/>
            <person name="Lopes M.R."/>
            <person name="Hittinger C.T."/>
            <person name="Goeker M."/>
            <person name="Salamov A.A."/>
            <person name="Wisecaver J.H."/>
            <person name="Long T.M."/>
            <person name="Calvey C.H."/>
            <person name="Aerts A.L."/>
            <person name="Barry K.W."/>
            <person name="Choi C."/>
            <person name="Clum A."/>
            <person name="Coughlan A.Y."/>
            <person name="Deshpande S."/>
            <person name="Douglass A.P."/>
            <person name="Hanson S.J."/>
            <person name="Klenk H.-P."/>
            <person name="LaButti K.M."/>
            <person name="Lapidus A."/>
            <person name="Lindquist E.A."/>
            <person name="Lipzen A.M."/>
            <person name="Meier-Kolthoff J.P."/>
            <person name="Ohm R.A."/>
            <person name="Otillar R.P."/>
            <person name="Pangilinan J.L."/>
            <person name="Peng Y."/>
            <person name="Rokas A."/>
            <person name="Rosa C.A."/>
            <person name="Scheuner C."/>
            <person name="Sibirny A.A."/>
            <person name="Slot J.C."/>
            <person name="Stielow J.B."/>
            <person name="Sun H."/>
            <person name="Kurtzman C.P."/>
            <person name="Blackwell M."/>
            <person name="Grigoriev I.V."/>
            <person name="Jeffries T.W."/>
        </authorList>
    </citation>
    <scope>NUCLEOTIDE SEQUENCE [LARGE SCALE GENOMIC DNA]</scope>
    <source>
        <strain evidence="2 3">NRRL Y-11557</strain>
    </source>
</reference>
<dbReference type="Proteomes" id="UP000094385">
    <property type="component" value="Unassembled WGS sequence"/>
</dbReference>
<sequence length="135" mass="14694">MSETTQTLAGDLPLDLPPSPSPPTRQAFKALWVKFRSNVSSKKDASIVAPLSPSASNTNSDALSYDSSGLPVPKLQDDFQDPNVFGQPLENTLQVRVMTVERINSGRLVKYGPLPMVVAICGPFLEQNGSFFCYF</sequence>
<accession>A0A1E3PYT9</accession>
<dbReference type="OrthoDB" id="3196451at2759"/>
<feature type="compositionally biased region" description="Polar residues" evidence="1">
    <location>
        <begin position="53"/>
        <end position="67"/>
    </location>
</feature>
<evidence type="ECO:0000313" key="2">
    <source>
        <dbReference type="EMBL" id="ODQ70615.1"/>
    </source>
</evidence>
<dbReference type="EMBL" id="KV454300">
    <property type="protein sequence ID" value="ODQ70615.1"/>
    <property type="molecule type" value="Genomic_DNA"/>
</dbReference>
<name>A0A1E3PYT9_LIPST</name>
<feature type="region of interest" description="Disordered" evidence="1">
    <location>
        <begin position="1"/>
        <end position="25"/>
    </location>
</feature>
<feature type="region of interest" description="Disordered" evidence="1">
    <location>
        <begin position="40"/>
        <end position="67"/>
    </location>
</feature>
<gene>
    <name evidence="2" type="ORF">LIPSTDRAFT_172152</name>
</gene>
<organism evidence="2 3">
    <name type="scientific">Lipomyces starkeyi NRRL Y-11557</name>
    <dbReference type="NCBI Taxonomy" id="675824"/>
    <lineage>
        <taxon>Eukaryota</taxon>
        <taxon>Fungi</taxon>
        <taxon>Dikarya</taxon>
        <taxon>Ascomycota</taxon>
        <taxon>Saccharomycotina</taxon>
        <taxon>Lipomycetes</taxon>
        <taxon>Lipomycetales</taxon>
        <taxon>Lipomycetaceae</taxon>
        <taxon>Lipomyces</taxon>
    </lineage>
</organism>
<protein>
    <submittedName>
        <fullName evidence="2">Uncharacterized protein</fullName>
    </submittedName>
</protein>
<evidence type="ECO:0000256" key="1">
    <source>
        <dbReference type="SAM" id="MobiDB-lite"/>
    </source>
</evidence>
<proteinExistence type="predicted"/>
<evidence type="ECO:0000313" key="3">
    <source>
        <dbReference type="Proteomes" id="UP000094385"/>
    </source>
</evidence>
<dbReference type="AlphaFoldDB" id="A0A1E3PYT9"/>